<dbReference type="PANTHER" id="PTHR32094">
    <property type="entry name" value="FANCONI ANEMIA GROUP E PROTEIN"/>
    <property type="match status" value="1"/>
</dbReference>
<dbReference type="AlphaFoldDB" id="A0A388KVU9"/>
<feature type="region of interest" description="Disordered" evidence="1">
    <location>
        <begin position="332"/>
        <end position="426"/>
    </location>
</feature>
<evidence type="ECO:0000313" key="2">
    <source>
        <dbReference type="EMBL" id="GBG74189.1"/>
    </source>
</evidence>
<keyword evidence="3" id="KW-1185">Reference proteome</keyword>
<feature type="region of interest" description="Disordered" evidence="1">
    <location>
        <begin position="501"/>
        <end position="530"/>
    </location>
</feature>
<name>A0A388KVU9_CHABU</name>
<dbReference type="OMA" id="MSCESTS"/>
<dbReference type="GO" id="GO:0043240">
    <property type="term" value="C:Fanconi anaemia nuclear complex"/>
    <property type="evidence" value="ECO:0007669"/>
    <property type="project" value="InterPro"/>
</dbReference>
<dbReference type="InterPro" id="IPR039685">
    <property type="entry name" value="FANCE"/>
</dbReference>
<proteinExistence type="predicted"/>
<feature type="compositionally biased region" description="Basic and acidic residues" evidence="1">
    <location>
        <begin position="501"/>
        <end position="512"/>
    </location>
</feature>
<feature type="compositionally biased region" description="Basic and acidic residues" evidence="1">
    <location>
        <begin position="359"/>
        <end position="376"/>
    </location>
</feature>
<gene>
    <name evidence="2" type="ORF">CBR_g17901</name>
</gene>
<feature type="compositionally biased region" description="Basic and acidic residues" evidence="1">
    <location>
        <begin position="124"/>
        <end position="136"/>
    </location>
</feature>
<feature type="compositionally biased region" description="Gly residues" evidence="1">
    <location>
        <begin position="765"/>
        <end position="779"/>
    </location>
</feature>
<dbReference type="Proteomes" id="UP000265515">
    <property type="component" value="Unassembled WGS sequence"/>
</dbReference>
<accession>A0A388KVU9</accession>
<sequence>MQCGCGALGDELEDVIDRPQLAVLRVRDEENGMMRTTLAKHGIDEYDYPEVGSSKPAKRGKNCQSRVVENEIIRKWSDLLELLEGGGRRTHVSCLQAAVNWAKETSDEKRGTVDRTRKQQNDTYYCRRLEKDDGKRKGAMQDGTGNEAAGRNGTGKFTRHLEEEESNQGQKQCPVLRDFVPELLAREIITPHTPRVGNVSSNTKSCVWLETLPIEMQVSILRFLLVESWRFDAADLQVVAERIISSDRAGANIWVKRAAQSLLEGICQSDSEERRAAAYASGSQSKCIAWYNPRPSSSTCSGLAPFPWLSFGIGEPDEVICPVEKTGEVLEQNTKQRVKDADKSKFDGAVSSHAPAKQKAVDKRDDGDPSCKERRISQSLHTSLPKTAAISPTRRGLSVHDGDSEDMSIDGNDTHEMPPDQAMGVPKSVRKPTEMQMMQCQSQEHEAREVIEDEVPSFVCGQMDDYDRRRRVYGTRADEKEVHKGSLPWTNRSVTRRAKIEHEDHGDGKGVEWEMEEPCAPPTAGDPKDCGRVAAVQATTEAQERKLSRQEGSEASESLFQKAAAVRDQLIGDMPLHGNSPAALDEACALFRHFSKLPEIFGIVEPWNADDDMTLLLCTQCISESDSHAQSSELLKGLLTVKLGRLERSPSRALVSSVLSAARMQPWAVMNAVVAPLIEGTANNNDSKHVNDVCNHHLAETTREGVGMLTIGQCEVINRVVKEAFPKEIVSEFLSQLLDGMACFFHEDSSWSSGGKPRQQAAAAKGGGGRGRGGGGVGGGGGEVSDSVVGLVLTALNLCPAMDVALMDRLVDVLCAAAEGMRRSLKFASTVFSLVTKYGDQLLPHHCDKLRQALSLSSVFLSKSALSRLDALSAA</sequence>
<dbReference type="GO" id="GO:0036297">
    <property type="term" value="P:interstrand cross-link repair"/>
    <property type="evidence" value="ECO:0007669"/>
    <property type="project" value="InterPro"/>
</dbReference>
<evidence type="ECO:0000313" key="3">
    <source>
        <dbReference type="Proteomes" id="UP000265515"/>
    </source>
</evidence>
<feature type="region of interest" description="Disordered" evidence="1">
    <location>
        <begin position="124"/>
        <end position="154"/>
    </location>
</feature>
<dbReference type="Gene3D" id="1.25.40.480">
    <property type="match status" value="1"/>
</dbReference>
<evidence type="ECO:0008006" key="4">
    <source>
        <dbReference type="Google" id="ProtNLM"/>
    </source>
</evidence>
<comment type="caution">
    <text evidence="2">The sequence shown here is derived from an EMBL/GenBank/DDBJ whole genome shotgun (WGS) entry which is preliminary data.</text>
</comment>
<feature type="region of interest" description="Disordered" evidence="1">
    <location>
        <begin position="749"/>
        <end position="779"/>
    </location>
</feature>
<protein>
    <recommendedName>
        <fullName evidence="4">Fanconi Anaemia group E protein C-terminal domain-containing protein</fullName>
    </recommendedName>
</protein>
<evidence type="ECO:0000256" key="1">
    <source>
        <dbReference type="SAM" id="MobiDB-lite"/>
    </source>
</evidence>
<dbReference type="Gramene" id="GBG74189">
    <property type="protein sequence ID" value="GBG74189"/>
    <property type="gene ID" value="CBR_g17901"/>
</dbReference>
<feature type="compositionally biased region" description="Basic and acidic residues" evidence="1">
    <location>
        <begin position="337"/>
        <end position="346"/>
    </location>
</feature>
<dbReference type="EMBL" id="BFEA01000198">
    <property type="protein sequence ID" value="GBG74189.1"/>
    <property type="molecule type" value="Genomic_DNA"/>
</dbReference>
<organism evidence="2 3">
    <name type="scientific">Chara braunii</name>
    <name type="common">Braun's stonewort</name>
    <dbReference type="NCBI Taxonomy" id="69332"/>
    <lineage>
        <taxon>Eukaryota</taxon>
        <taxon>Viridiplantae</taxon>
        <taxon>Streptophyta</taxon>
        <taxon>Charophyceae</taxon>
        <taxon>Charales</taxon>
        <taxon>Characeae</taxon>
        <taxon>Chara</taxon>
    </lineage>
</organism>
<dbReference type="PANTHER" id="PTHR32094:SF5">
    <property type="entry name" value="FANCONI ANEMIA GROUP E PROTEIN"/>
    <property type="match status" value="1"/>
</dbReference>
<reference evidence="2 3" key="1">
    <citation type="journal article" date="2018" name="Cell">
        <title>The Chara Genome: Secondary Complexity and Implications for Plant Terrestrialization.</title>
        <authorList>
            <person name="Nishiyama T."/>
            <person name="Sakayama H."/>
            <person name="Vries J.D."/>
            <person name="Buschmann H."/>
            <person name="Saint-Marcoux D."/>
            <person name="Ullrich K.K."/>
            <person name="Haas F.B."/>
            <person name="Vanderstraeten L."/>
            <person name="Becker D."/>
            <person name="Lang D."/>
            <person name="Vosolsobe S."/>
            <person name="Rombauts S."/>
            <person name="Wilhelmsson P.K.I."/>
            <person name="Janitza P."/>
            <person name="Kern R."/>
            <person name="Heyl A."/>
            <person name="Rumpler F."/>
            <person name="Villalobos L.I.A.C."/>
            <person name="Clay J.M."/>
            <person name="Skokan R."/>
            <person name="Toyoda A."/>
            <person name="Suzuki Y."/>
            <person name="Kagoshima H."/>
            <person name="Schijlen E."/>
            <person name="Tajeshwar N."/>
            <person name="Catarino B."/>
            <person name="Hetherington A.J."/>
            <person name="Saltykova A."/>
            <person name="Bonnot C."/>
            <person name="Breuninger H."/>
            <person name="Symeonidi A."/>
            <person name="Radhakrishnan G.V."/>
            <person name="Van Nieuwerburgh F."/>
            <person name="Deforce D."/>
            <person name="Chang C."/>
            <person name="Karol K.G."/>
            <person name="Hedrich R."/>
            <person name="Ulvskov P."/>
            <person name="Glockner G."/>
            <person name="Delwiche C.F."/>
            <person name="Petrasek J."/>
            <person name="Van de Peer Y."/>
            <person name="Friml J."/>
            <person name="Beilby M."/>
            <person name="Dolan L."/>
            <person name="Kohara Y."/>
            <person name="Sugano S."/>
            <person name="Fujiyama A."/>
            <person name="Delaux P.-M."/>
            <person name="Quint M."/>
            <person name="TheiBen G."/>
            <person name="Hagemann M."/>
            <person name="Harholt J."/>
            <person name="Dunand C."/>
            <person name="Zachgo S."/>
            <person name="Langdale J."/>
            <person name="Maumus F."/>
            <person name="Straeten D.V.D."/>
            <person name="Gould S.B."/>
            <person name="Rensing S.A."/>
        </authorList>
    </citation>
    <scope>NUCLEOTIDE SEQUENCE [LARGE SCALE GENOMIC DNA]</scope>
    <source>
        <strain evidence="2 3">S276</strain>
    </source>
</reference>